<dbReference type="PANTHER" id="PTHR36456">
    <property type="entry name" value="UPF0232 PROTEIN SCO3875"/>
    <property type="match status" value="1"/>
</dbReference>
<name>A0AAE3R801_9BACT</name>
<dbReference type="InterPro" id="IPR007922">
    <property type="entry name" value="DciA-like"/>
</dbReference>
<comment type="caution">
    <text evidence="1">The sequence shown here is derived from an EMBL/GenBank/DDBJ whole genome shotgun (WGS) entry which is preliminary data.</text>
</comment>
<evidence type="ECO:0000313" key="1">
    <source>
        <dbReference type="EMBL" id="MDJ1502447.1"/>
    </source>
</evidence>
<evidence type="ECO:0000313" key="2">
    <source>
        <dbReference type="Proteomes" id="UP001232063"/>
    </source>
</evidence>
<protein>
    <submittedName>
        <fullName evidence="1">DUF721 domain-containing protein</fullName>
    </submittedName>
</protein>
<organism evidence="1 2">
    <name type="scientific">Xanthocytophaga agilis</name>
    <dbReference type="NCBI Taxonomy" id="3048010"/>
    <lineage>
        <taxon>Bacteria</taxon>
        <taxon>Pseudomonadati</taxon>
        <taxon>Bacteroidota</taxon>
        <taxon>Cytophagia</taxon>
        <taxon>Cytophagales</taxon>
        <taxon>Rhodocytophagaceae</taxon>
        <taxon>Xanthocytophaga</taxon>
    </lineage>
</organism>
<reference evidence="1" key="1">
    <citation type="submission" date="2023-05" db="EMBL/GenBank/DDBJ databases">
        <authorList>
            <person name="Zhang X."/>
        </authorList>
    </citation>
    <scope>NUCLEOTIDE SEQUENCE</scope>
    <source>
        <strain evidence="1">BD1B2-1</strain>
    </source>
</reference>
<proteinExistence type="predicted"/>
<dbReference type="RefSeq" id="WP_314512505.1">
    <property type="nucleotide sequence ID" value="NZ_JASJOU010000005.1"/>
</dbReference>
<dbReference type="Pfam" id="PF05258">
    <property type="entry name" value="DciA"/>
    <property type="match status" value="1"/>
</dbReference>
<accession>A0AAE3R801</accession>
<gene>
    <name evidence="1" type="ORF">QNI22_17400</name>
</gene>
<dbReference type="AlphaFoldDB" id="A0AAE3R801"/>
<sequence>MKFKHQPDQARKASDYTMKEAIDELLRVYRLRSKFDETHVVHAWGRIMGVAIARRTEKVYVQDRKLFLQINSPSLANELLLAKSRIVELLNEEVKANVIDDVVFL</sequence>
<dbReference type="EMBL" id="JASJOU010000005">
    <property type="protein sequence ID" value="MDJ1502447.1"/>
    <property type="molecule type" value="Genomic_DNA"/>
</dbReference>
<dbReference type="PANTHER" id="PTHR36456:SF1">
    <property type="entry name" value="UPF0232 PROTEIN SCO3875"/>
    <property type="match status" value="1"/>
</dbReference>
<dbReference type="Proteomes" id="UP001232063">
    <property type="component" value="Unassembled WGS sequence"/>
</dbReference>
<keyword evidence="2" id="KW-1185">Reference proteome</keyword>